<feature type="transmembrane region" description="Helical" evidence="1">
    <location>
        <begin position="426"/>
        <end position="454"/>
    </location>
</feature>
<feature type="transmembrane region" description="Helical" evidence="1">
    <location>
        <begin position="192"/>
        <end position="211"/>
    </location>
</feature>
<feature type="transmembrane region" description="Helical" evidence="1">
    <location>
        <begin position="466"/>
        <end position="483"/>
    </location>
</feature>
<feature type="transmembrane region" description="Helical" evidence="1">
    <location>
        <begin position="223"/>
        <end position="243"/>
    </location>
</feature>
<dbReference type="Proteomes" id="UP000632659">
    <property type="component" value="Unassembled WGS sequence"/>
</dbReference>
<proteinExistence type="predicted"/>
<organism evidence="2 3">
    <name type="scientific">Massiliimalia timonensis</name>
    <dbReference type="NCBI Taxonomy" id="1987501"/>
    <lineage>
        <taxon>Bacteria</taxon>
        <taxon>Bacillati</taxon>
        <taxon>Bacillota</taxon>
        <taxon>Clostridia</taxon>
        <taxon>Eubacteriales</taxon>
        <taxon>Oscillospiraceae</taxon>
        <taxon>Massiliimalia</taxon>
    </lineage>
</organism>
<feature type="transmembrane region" description="Helical" evidence="1">
    <location>
        <begin position="401"/>
        <end position="420"/>
    </location>
</feature>
<feature type="transmembrane region" description="Helical" evidence="1">
    <location>
        <begin position="338"/>
        <end position="357"/>
    </location>
</feature>
<gene>
    <name evidence="2" type="ORF">H8702_02885</name>
</gene>
<sequence>MLNSFRISFSLKNTYRVNSIIYSIKQIPILKRFLPDTLYKNLGIKIFAMMLSAVWELMTAFLGKFLYIACMIFFMLSLYDADDPDIFTHIFACLTVIGAVMNTYMFDPTNDKYYAICLMRMDAKKYTLSNYLYAILKVVAGFLPFTLLFGLLSGVPLITCLLMPFFVAGVKLISAAYILYRYEKYEKVMNENLPAKVIWSLTGIMLAAAYVPPYFGFVLPNLAFLLLAILVILAGGFCLRYIFRFQQYREMYQILLADKKNGTNVDVKKITEEQTRKMIIQDASITSKKKGYEYFNELFVKRHQKLLWRAAKRVAAISAFVVAGLLALVQIEPKAAEVINGLMLRYLPYFVFIMYLINRGTAITQAMFMNCDHSMLSYSFYRKPETILRLFAIRLREIVKINLLPAFVIAAGLPLILFFSGGTENVLNYAVLFISILSMSVFFSVHHLICYYLLQPYNVNTEIKSSTYQIVTWGTYMVCWLFINVRLDTLVFGVSVTAFSILYCIIACVLAYQYAPKTFKLRA</sequence>
<keyword evidence="1" id="KW-0472">Membrane</keyword>
<protein>
    <submittedName>
        <fullName evidence="2">Uncharacterized protein</fullName>
    </submittedName>
</protein>
<feature type="transmembrane region" description="Helical" evidence="1">
    <location>
        <begin position="128"/>
        <end position="149"/>
    </location>
</feature>
<evidence type="ECO:0000256" key="1">
    <source>
        <dbReference type="SAM" id="Phobius"/>
    </source>
</evidence>
<name>A0A8J6P2X2_9FIRM</name>
<keyword evidence="1" id="KW-1133">Transmembrane helix</keyword>
<feature type="transmembrane region" description="Helical" evidence="1">
    <location>
        <begin position="155"/>
        <end position="180"/>
    </location>
</feature>
<accession>A0A8J6P2X2</accession>
<reference evidence="2" key="1">
    <citation type="submission" date="2020-08" db="EMBL/GenBank/DDBJ databases">
        <title>Genome public.</title>
        <authorList>
            <person name="Liu C."/>
            <person name="Sun Q."/>
        </authorList>
    </citation>
    <scope>NUCLEOTIDE SEQUENCE</scope>
    <source>
        <strain evidence="2">NSJ-15</strain>
    </source>
</reference>
<evidence type="ECO:0000313" key="3">
    <source>
        <dbReference type="Proteomes" id="UP000632659"/>
    </source>
</evidence>
<dbReference type="RefSeq" id="WP_093988485.1">
    <property type="nucleotide sequence ID" value="NZ_FYDD01000003.1"/>
</dbReference>
<keyword evidence="3" id="KW-1185">Reference proteome</keyword>
<feature type="transmembrane region" description="Helical" evidence="1">
    <location>
        <begin position="46"/>
        <end position="74"/>
    </location>
</feature>
<dbReference type="AlphaFoldDB" id="A0A8J6P2X2"/>
<feature type="transmembrane region" description="Helical" evidence="1">
    <location>
        <begin position="314"/>
        <end position="332"/>
    </location>
</feature>
<dbReference type="OrthoDB" id="1710898at2"/>
<feature type="transmembrane region" description="Helical" evidence="1">
    <location>
        <begin position="86"/>
        <end position="107"/>
    </location>
</feature>
<dbReference type="EMBL" id="JACRTL010000001">
    <property type="protein sequence ID" value="MBC8610068.1"/>
    <property type="molecule type" value="Genomic_DNA"/>
</dbReference>
<keyword evidence="1" id="KW-0812">Transmembrane</keyword>
<evidence type="ECO:0000313" key="2">
    <source>
        <dbReference type="EMBL" id="MBC8610068.1"/>
    </source>
</evidence>
<feature type="transmembrane region" description="Helical" evidence="1">
    <location>
        <begin position="489"/>
        <end position="512"/>
    </location>
</feature>
<comment type="caution">
    <text evidence="2">The sequence shown here is derived from an EMBL/GenBank/DDBJ whole genome shotgun (WGS) entry which is preliminary data.</text>
</comment>